<name>A0AAD3YBZ2_9TREE</name>
<evidence type="ECO:0008006" key="4">
    <source>
        <dbReference type="Google" id="ProtNLM"/>
    </source>
</evidence>
<organism evidence="2 3">
    <name type="scientific">Cutaneotrichosporon spelunceum</name>
    <dbReference type="NCBI Taxonomy" id="1672016"/>
    <lineage>
        <taxon>Eukaryota</taxon>
        <taxon>Fungi</taxon>
        <taxon>Dikarya</taxon>
        <taxon>Basidiomycota</taxon>
        <taxon>Agaricomycotina</taxon>
        <taxon>Tremellomycetes</taxon>
        <taxon>Trichosporonales</taxon>
        <taxon>Trichosporonaceae</taxon>
        <taxon>Cutaneotrichosporon</taxon>
    </lineage>
</organism>
<dbReference type="PANTHER" id="PTHR34407">
    <property type="entry name" value="EXPRESSED PROTEIN"/>
    <property type="match status" value="1"/>
</dbReference>
<gene>
    <name evidence="2" type="ORF">CspeluHIS016_0403940</name>
</gene>
<dbReference type="CDD" id="cd00229">
    <property type="entry name" value="SGNH_hydrolase"/>
    <property type="match status" value="1"/>
</dbReference>
<dbReference type="AlphaFoldDB" id="A0AAD3YBZ2"/>
<comment type="caution">
    <text evidence="2">The sequence shown here is derived from an EMBL/GenBank/DDBJ whole genome shotgun (WGS) entry which is preliminary data.</text>
</comment>
<evidence type="ECO:0000313" key="2">
    <source>
        <dbReference type="EMBL" id="GMK57560.1"/>
    </source>
</evidence>
<dbReference type="SUPFAM" id="SSF52266">
    <property type="entry name" value="SGNH hydrolase"/>
    <property type="match status" value="1"/>
</dbReference>
<dbReference type="EMBL" id="BTCM01000004">
    <property type="protein sequence ID" value="GMK57560.1"/>
    <property type="molecule type" value="Genomic_DNA"/>
</dbReference>
<protein>
    <recommendedName>
        <fullName evidence="4">SGNH hydrolase-type esterase domain-containing protein</fullName>
    </recommendedName>
</protein>
<feature type="region of interest" description="Disordered" evidence="1">
    <location>
        <begin position="48"/>
        <end position="77"/>
    </location>
</feature>
<dbReference type="Gene3D" id="3.40.50.1110">
    <property type="entry name" value="SGNH hydrolase"/>
    <property type="match status" value="1"/>
</dbReference>
<keyword evidence="3" id="KW-1185">Reference proteome</keyword>
<proteinExistence type="predicted"/>
<reference evidence="2" key="1">
    <citation type="journal article" date="2023" name="BMC Genomics">
        <title>Chromosome-level genome assemblies of Cutaneotrichosporon spp. (Trichosporonales, Basidiomycota) reveal imbalanced evolution between nucleotide sequences and chromosome synteny.</title>
        <authorList>
            <person name="Kobayashi Y."/>
            <person name="Kayamori A."/>
            <person name="Aoki K."/>
            <person name="Shiwa Y."/>
            <person name="Matsutani M."/>
            <person name="Fujita N."/>
            <person name="Sugita T."/>
            <person name="Iwasaki W."/>
            <person name="Tanaka N."/>
            <person name="Takashima M."/>
        </authorList>
    </citation>
    <scope>NUCLEOTIDE SEQUENCE</scope>
    <source>
        <strain evidence="2">HIS016</strain>
    </source>
</reference>
<dbReference type="Proteomes" id="UP001222932">
    <property type="component" value="Unassembled WGS sequence"/>
</dbReference>
<reference evidence="2" key="2">
    <citation type="submission" date="2023-06" db="EMBL/GenBank/DDBJ databases">
        <authorList>
            <person name="Kobayashi Y."/>
            <person name="Kayamori A."/>
            <person name="Aoki K."/>
            <person name="Shiwa Y."/>
            <person name="Fujita N."/>
            <person name="Sugita T."/>
            <person name="Iwasaki W."/>
            <person name="Tanaka N."/>
            <person name="Takashima M."/>
        </authorList>
    </citation>
    <scope>NUCLEOTIDE SEQUENCE</scope>
    <source>
        <strain evidence="2">HIS016</strain>
    </source>
</reference>
<feature type="compositionally biased region" description="Low complexity" evidence="1">
    <location>
        <begin position="60"/>
        <end position="74"/>
    </location>
</feature>
<accession>A0AAD3YBZ2</accession>
<dbReference type="PANTHER" id="PTHR34407:SF1">
    <property type="entry name" value="SGNH HYDROLASE-TYPE ESTERASE DOMAIN-CONTAINING PROTEIN"/>
    <property type="match status" value="1"/>
</dbReference>
<sequence>MFAFGLTRALLVSVLVFSGLLLLFLSGYESFPDVQICRPFRIQNATKALDLSPPDGDEAPASPDSHPPSSSQTSKGCPASVIQLRDTFARRWGIPLPLSLAQSGTGARVRRAMERLQKERKLTIGILGGSITFGHGLKPNEKRYAELIEEGLRQAFPDAEIMVKNGAVAATGTDYFSACYKHHVPEDADLFILESAVNDLMVDINIDKSSVHQDIMTDTETLVRELLGGEAAVLMLSTWGMTNGYINGADQHATVAEYYDVPRLSTRAALYQYVQAHLENATEIFVPGDMGHYNPNGHRFMADSILDYLLGESCKPSYAPPYSGLRGTGLSSQLDPFALPRLRIRQRLNQEQLANPVAFCKSANVQLGDGSWQLMGLPVDAHPSFEKVVWHDKHYWAAEEIGARVTFTDIDVSGGFLGLYYLRSTSMGLGNLRCWADGDQGSSKLLVGYWNYVSVGSVGVIATGLAPGKHNVTCEVDKTTNAVPHPDAKGSMHKTRIIAVIAS</sequence>
<evidence type="ECO:0000256" key="1">
    <source>
        <dbReference type="SAM" id="MobiDB-lite"/>
    </source>
</evidence>
<evidence type="ECO:0000313" key="3">
    <source>
        <dbReference type="Proteomes" id="UP001222932"/>
    </source>
</evidence>
<dbReference type="InterPro" id="IPR036514">
    <property type="entry name" value="SGNH_hydro_sf"/>
</dbReference>